<dbReference type="InterPro" id="IPR036397">
    <property type="entry name" value="RNaseH_sf"/>
</dbReference>
<evidence type="ECO:0000313" key="2">
    <source>
        <dbReference type="Proteomes" id="UP000887574"/>
    </source>
</evidence>
<dbReference type="PANTHER" id="PTHR37984:SF5">
    <property type="entry name" value="PROTEIN NYNRIN-LIKE"/>
    <property type="match status" value="1"/>
</dbReference>
<dbReference type="InterPro" id="IPR001584">
    <property type="entry name" value="Integrase_cat-core"/>
</dbReference>
<keyword evidence="2" id="KW-1185">Reference proteome</keyword>
<evidence type="ECO:0000313" key="3">
    <source>
        <dbReference type="WBParaSite" id="jg24781"/>
    </source>
</evidence>
<proteinExistence type="predicted"/>
<dbReference type="GO" id="GO:0003676">
    <property type="term" value="F:nucleic acid binding"/>
    <property type="evidence" value="ECO:0007669"/>
    <property type="project" value="InterPro"/>
</dbReference>
<sequence length="217" mass="24869">MTIQVFATVFATHGLPEEIVTDNGPQFISKEFEEFCISRSIKHTTSSPYHQQSNGLAEKFVHTLKKAILKGTSSGLTKLESVRQLLIHYRSTPHPSSGKSPSELLYGRRIRTLLDTMVPSEVHHRVAVDDAYTEALKRNYISRPQQKNFEIGQTVYSRDYGKKGIPWVPSTLRNRLVPMCGKYSLTQEDTLDTLTRSRQDKFLPQKILRIPKPYNHR</sequence>
<feature type="domain" description="Integrase catalytic" evidence="1">
    <location>
        <begin position="1"/>
        <end position="109"/>
    </location>
</feature>
<evidence type="ECO:0000259" key="1">
    <source>
        <dbReference type="PROSITE" id="PS50994"/>
    </source>
</evidence>
<dbReference type="SUPFAM" id="SSF53098">
    <property type="entry name" value="Ribonuclease H-like"/>
    <property type="match status" value="1"/>
</dbReference>
<organism evidence="2 3">
    <name type="scientific">Ditylenchus dipsaci</name>
    <dbReference type="NCBI Taxonomy" id="166011"/>
    <lineage>
        <taxon>Eukaryota</taxon>
        <taxon>Metazoa</taxon>
        <taxon>Ecdysozoa</taxon>
        <taxon>Nematoda</taxon>
        <taxon>Chromadorea</taxon>
        <taxon>Rhabditida</taxon>
        <taxon>Tylenchina</taxon>
        <taxon>Tylenchomorpha</taxon>
        <taxon>Sphaerularioidea</taxon>
        <taxon>Anguinidae</taxon>
        <taxon>Anguininae</taxon>
        <taxon>Ditylenchus</taxon>
    </lineage>
</organism>
<dbReference type="AlphaFoldDB" id="A0A915DZB2"/>
<dbReference type="Gene3D" id="3.30.420.10">
    <property type="entry name" value="Ribonuclease H-like superfamily/Ribonuclease H"/>
    <property type="match status" value="1"/>
</dbReference>
<dbReference type="WBParaSite" id="jg24781">
    <property type="protein sequence ID" value="jg24781"/>
    <property type="gene ID" value="jg24781"/>
</dbReference>
<dbReference type="InterPro" id="IPR050951">
    <property type="entry name" value="Retrovirus_Pol_polyprotein"/>
</dbReference>
<protein>
    <submittedName>
        <fullName evidence="3">Integrase catalytic domain-containing protein</fullName>
    </submittedName>
</protein>
<name>A0A915DZB2_9BILA</name>
<dbReference type="PROSITE" id="PS50994">
    <property type="entry name" value="INTEGRASE"/>
    <property type="match status" value="1"/>
</dbReference>
<dbReference type="Pfam" id="PF00665">
    <property type="entry name" value="rve"/>
    <property type="match status" value="1"/>
</dbReference>
<dbReference type="InterPro" id="IPR012337">
    <property type="entry name" value="RNaseH-like_sf"/>
</dbReference>
<reference evidence="3" key="1">
    <citation type="submission" date="2022-11" db="UniProtKB">
        <authorList>
            <consortium name="WormBaseParasite"/>
        </authorList>
    </citation>
    <scope>IDENTIFICATION</scope>
</reference>
<accession>A0A915DZB2</accession>
<dbReference type="Proteomes" id="UP000887574">
    <property type="component" value="Unplaced"/>
</dbReference>
<dbReference type="PANTHER" id="PTHR37984">
    <property type="entry name" value="PROTEIN CBG26694"/>
    <property type="match status" value="1"/>
</dbReference>
<dbReference type="GO" id="GO:0015074">
    <property type="term" value="P:DNA integration"/>
    <property type="evidence" value="ECO:0007669"/>
    <property type="project" value="InterPro"/>
</dbReference>